<evidence type="ECO:0000256" key="6">
    <source>
        <dbReference type="PIRSR" id="PIRSR606539-3"/>
    </source>
</evidence>
<gene>
    <name evidence="10" type="ORF">Pmar_PMAR014801</name>
</gene>
<comment type="subcellular location">
    <subcellularLocation>
        <location evidence="7">Membrane</location>
        <topology evidence="7">Multi-pass membrane protein</topology>
    </subcellularLocation>
</comment>
<feature type="binding site" evidence="5">
    <location>
        <position position="735"/>
    </location>
    <ligand>
        <name>ATP</name>
        <dbReference type="ChEBI" id="CHEBI:30616"/>
    </ligand>
</feature>
<feature type="binding site" evidence="5">
    <location>
        <position position="767"/>
    </location>
    <ligand>
        <name>ATP</name>
        <dbReference type="ChEBI" id="CHEBI:30616"/>
    </ligand>
</feature>
<feature type="binding site" evidence="6">
    <location>
        <position position="527"/>
    </location>
    <ligand>
        <name>Mg(2+)</name>
        <dbReference type="ChEBI" id="CHEBI:18420"/>
    </ligand>
</feature>
<feature type="binding site" evidence="5">
    <location>
        <position position="526"/>
    </location>
    <ligand>
        <name>ATP</name>
        <dbReference type="ChEBI" id="CHEBI:30616"/>
    </ligand>
</feature>
<accession>C5LSZ7</accession>
<evidence type="ECO:0000313" key="11">
    <source>
        <dbReference type="Proteomes" id="UP000007800"/>
    </source>
</evidence>
<feature type="active site" description="4-aspartylphosphate intermediate" evidence="4">
    <location>
        <position position="525"/>
    </location>
</feature>
<comment type="similarity">
    <text evidence="7">Belongs to the cation transport ATPase (P-type) (TC 3.A.3) family. Type IV subfamily.</text>
</comment>
<feature type="binding site" evidence="5">
    <location>
        <position position="527"/>
    </location>
    <ligand>
        <name>ATP</name>
        <dbReference type="ChEBI" id="CHEBI:30616"/>
    </ligand>
</feature>
<feature type="compositionally biased region" description="Basic and acidic residues" evidence="8">
    <location>
        <begin position="304"/>
        <end position="320"/>
    </location>
</feature>
<keyword evidence="5 7" id="KW-0547">Nucleotide-binding</keyword>
<dbReference type="Pfam" id="PF16209">
    <property type="entry name" value="PhoLip_ATPase_N"/>
    <property type="match status" value="1"/>
</dbReference>
<keyword evidence="6" id="KW-0479">Metal-binding</keyword>
<proteinExistence type="inferred from homology"/>
<dbReference type="InterPro" id="IPR006539">
    <property type="entry name" value="P-type_ATPase_IV"/>
</dbReference>
<dbReference type="SUPFAM" id="SSF81665">
    <property type="entry name" value="Calcium ATPase, transmembrane domain M"/>
    <property type="match status" value="1"/>
</dbReference>
<feature type="binding site" evidence="5">
    <location>
        <position position="525"/>
    </location>
    <ligand>
        <name>ATP</name>
        <dbReference type="ChEBI" id="CHEBI:30616"/>
    </ligand>
</feature>
<evidence type="ECO:0000256" key="4">
    <source>
        <dbReference type="PIRSR" id="PIRSR606539-1"/>
    </source>
</evidence>
<protein>
    <recommendedName>
        <fullName evidence="7">Phospholipid-transporting ATPase</fullName>
        <ecNumber evidence="7">7.6.2.1</ecNumber>
    </recommendedName>
</protein>
<dbReference type="GO" id="GO:0045332">
    <property type="term" value="P:phospholipid translocation"/>
    <property type="evidence" value="ECO:0007669"/>
    <property type="project" value="TreeGrafter"/>
</dbReference>
<keyword evidence="5 7" id="KW-0067">ATP-binding</keyword>
<dbReference type="GeneID" id="9049833"/>
<feature type="binding site" evidence="5">
    <location>
        <position position="639"/>
    </location>
    <ligand>
        <name>ATP</name>
        <dbReference type="ChEBI" id="CHEBI:30616"/>
    </ligand>
</feature>
<dbReference type="NCBIfam" id="TIGR01652">
    <property type="entry name" value="ATPase-Plipid"/>
    <property type="match status" value="1"/>
</dbReference>
<comment type="caution">
    <text evidence="7">Lacks conserved residue(s) required for the propagation of feature annotation.</text>
</comment>
<dbReference type="InParanoid" id="C5LSZ7"/>
<feature type="binding site" evidence="5">
    <location>
        <position position="852"/>
    </location>
    <ligand>
        <name>ATP</name>
        <dbReference type="ChEBI" id="CHEBI:30616"/>
    </ligand>
</feature>
<evidence type="ECO:0000256" key="7">
    <source>
        <dbReference type="RuleBase" id="RU362033"/>
    </source>
</evidence>
<feature type="binding site" evidence="5">
    <location>
        <position position="851"/>
    </location>
    <ligand>
        <name>ATP</name>
        <dbReference type="ChEBI" id="CHEBI:30616"/>
    </ligand>
</feature>
<dbReference type="PANTHER" id="PTHR24092:SF150">
    <property type="entry name" value="PHOSPHOLIPID-TRANSPORTING ATPASE"/>
    <property type="match status" value="1"/>
</dbReference>
<sequence length="876" mass="96997">MKAFPSDLTSPRSDDNDNIKSVVIRIEEPVEPTPQYLLLYRRLVAAMRSVFTCANTTTNKAVTGTTCIQKAVVYHPELSDAADCNNGVRTSKYTIVSFIPKNLWYQLHLFANVYFLCAAGLQMIPAVSDSGGRPLLLIPLLFVITVSAFRDAIEDMKRHNNDKQENKRTVRRLVAKRRQRSDDGTIYDRSSTSLVDRVHWDELRVGDVVKIGIGEQFPADLVLLTCDDTGGMIFVETMNLDGETNLKPKICIPTLQNAFYESSNTATIEENIIIGLHEAELHYETPNSQLYKFQGQLLLNTMPDHDTTDYEESSSEHDGRGGCGRHAVSSLPLSIDQLLLRGTSLQSCNSGHHCYGVVVYPGMDTRIYRNSMETGTGRNKISKLMQTYNRHVIVLFTLQAMICIIAAFTHGFIYATTTTTKDDVDDTTPIIMMGSSFHYWYLYVGPQSVDAGDVVSRGLRVAGSLLLQFTYFVPISLLVTLEIVKYFQGRFVSADNAMQHNGLAAASNSSTLIEELGSVTHVFSDKTGTLTDNRMIFRSAYIMGSGGMDSQPLPHLPQATGLSSPTIAPARHDPSVHFDDETILRVVAQDDDEDLLTTTRLFLLGLCLCHSVLVKDSNQVSADPMCSSESLYDASSPDELALVAGARYLGLEFSARPTPDTIRITLTTPFAREILNVQTSEEGESIVDVELLEVIEFDNDRKRMSVLIKITAIPDSQEKGRDDNCATDKVLLLIKGADSSMMDICSTSSAFSKLDSVLNQLSTRGLRTLVYGVRDLTLNKPFVDHWRASYNHARGLVGTAKEEALRKCIEEMECGIHIVGCTGIEDKLQDNVPETIADLHQAGIKVWVLTGDKIETAINIAYLICISVVKRKTKTQ</sequence>
<dbReference type="PROSITE" id="PS00154">
    <property type="entry name" value="ATPASE_E1_E2"/>
    <property type="match status" value="1"/>
</dbReference>
<feature type="transmembrane region" description="Helical" evidence="7">
    <location>
        <begin position="136"/>
        <end position="153"/>
    </location>
</feature>
<feature type="binding site" evidence="6">
    <location>
        <position position="525"/>
    </location>
    <ligand>
        <name>Mg(2+)</name>
        <dbReference type="ChEBI" id="CHEBI:18420"/>
    </ligand>
</feature>
<dbReference type="Proteomes" id="UP000007800">
    <property type="component" value="Unassembled WGS sequence"/>
</dbReference>
<dbReference type="SUPFAM" id="SSF56784">
    <property type="entry name" value="HAD-like"/>
    <property type="match status" value="1"/>
</dbReference>
<comment type="cofactor">
    <cofactor evidence="6">
        <name>Mg(2+)</name>
        <dbReference type="ChEBI" id="CHEBI:18420"/>
    </cofactor>
</comment>
<dbReference type="AlphaFoldDB" id="C5LSZ7"/>
<feature type="binding site" evidence="5">
    <location>
        <position position="850"/>
    </location>
    <ligand>
        <name>ATP</name>
        <dbReference type="ChEBI" id="CHEBI:30616"/>
    </ligand>
</feature>
<keyword evidence="7" id="KW-1278">Translocase</keyword>
<evidence type="ECO:0000259" key="9">
    <source>
        <dbReference type="Pfam" id="PF16209"/>
    </source>
</evidence>
<feature type="transmembrane region" description="Helical" evidence="7">
    <location>
        <begin position="103"/>
        <end position="124"/>
    </location>
</feature>
<evidence type="ECO:0000256" key="3">
    <source>
        <dbReference type="ARBA" id="ARBA00023136"/>
    </source>
</evidence>
<dbReference type="EMBL" id="GG685284">
    <property type="protein sequence ID" value="EER00134.1"/>
    <property type="molecule type" value="Genomic_DNA"/>
</dbReference>
<name>C5LSZ7_PERM5</name>
<feature type="transmembrane region" description="Helical" evidence="7">
    <location>
        <begin position="392"/>
        <end position="415"/>
    </location>
</feature>
<dbReference type="PANTHER" id="PTHR24092">
    <property type="entry name" value="PROBABLE PHOSPHOLIPID-TRANSPORTING ATPASE"/>
    <property type="match status" value="1"/>
</dbReference>
<dbReference type="OrthoDB" id="377733at2759"/>
<dbReference type="EC" id="7.6.2.1" evidence="7"/>
<evidence type="ECO:0000256" key="2">
    <source>
        <dbReference type="ARBA" id="ARBA00022989"/>
    </source>
</evidence>
<dbReference type="InterPro" id="IPR023298">
    <property type="entry name" value="ATPase_P-typ_TM_dom_sf"/>
</dbReference>
<dbReference type="GO" id="GO:0005524">
    <property type="term" value="F:ATP binding"/>
    <property type="evidence" value="ECO:0007669"/>
    <property type="project" value="UniProtKB-UniRule"/>
</dbReference>
<dbReference type="Gene3D" id="3.40.1110.10">
    <property type="entry name" value="Calcium-transporting ATPase, cytoplasmic domain N"/>
    <property type="match status" value="1"/>
</dbReference>
<feature type="transmembrane region" description="Helical" evidence="7">
    <location>
        <begin position="465"/>
        <end position="487"/>
    </location>
</feature>
<organism evidence="11">
    <name type="scientific">Perkinsus marinus (strain ATCC 50983 / TXsc)</name>
    <dbReference type="NCBI Taxonomy" id="423536"/>
    <lineage>
        <taxon>Eukaryota</taxon>
        <taxon>Sar</taxon>
        <taxon>Alveolata</taxon>
        <taxon>Perkinsozoa</taxon>
        <taxon>Perkinsea</taxon>
        <taxon>Perkinsida</taxon>
        <taxon>Perkinsidae</taxon>
        <taxon>Perkinsus</taxon>
    </lineage>
</organism>
<feature type="binding site" evidence="5">
    <location>
        <position position="697"/>
    </location>
    <ligand>
        <name>ATP</name>
        <dbReference type="ChEBI" id="CHEBI:30616"/>
    </ligand>
</feature>
<feature type="domain" description="P-type ATPase N-terminal" evidence="9">
    <location>
        <begin position="84"/>
        <end position="129"/>
    </location>
</feature>
<reference evidence="10 11" key="1">
    <citation type="submission" date="2008-07" db="EMBL/GenBank/DDBJ databases">
        <authorList>
            <person name="El-Sayed N."/>
            <person name="Caler E."/>
            <person name="Inman J."/>
            <person name="Amedeo P."/>
            <person name="Hass B."/>
            <person name="Wortman J."/>
        </authorList>
    </citation>
    <scope>NUCLEOTIDE SEQUENCE [LARGE SCALE GENOMIC DNA]</scope>
    <source>
        <strain evidence="11">ATCC 50983 / TXsc</strain>
    </source>
</reference>
<evidence type="ECO:0000313" key="10">
    <source>
        <dbReference type="EMBL" id="EER00134.1"/>
    </source>
</evidence>
<evidence type="ECO:0000256" key="1">
    <source>
        <dbReference type="ARBA" id="ARBA00022692"/>
    </source>
</evidence>
<feature type="transmembrane region" description="Helical" evidence="7">
    <location>
        <begin position="427"/>
        <end position="444"/>
    </location>
</feature>
<dbReference type="InterPro" id="IPR032631">
    <property type="entry name" value="P-type_ATPase_N"/>
</dbReference>
<dbReference type="RefSeq" id="XP_002767416.1">
    <property type="nucleotide sequence ID" value="XM_002767370.1"/>
</dbReference>
<keyword evidence="1 7" id="KW-0812">Transmembrane</keyword>
<dbReference type="InterPro" id="IPR023299">
    <property type="entry name" value="ATPase_P-typ_cyto_dom_N"/>
</dbReference>
<feature type="region of interest" description="Disordered" evidence="8">
    <location>
        <begin position="304"/>
        <end position="323"/>
    </location>
</feature>
<keyword evidence="3 7" id="KW-0472">Membrane</keyword>
<keyword evidence="6 7" id="KW-0460">Magnesium</keyword>
<dbReference type="SUPFAM" id="SSF81660">
    <property type="entry name" value="Metal cation-transporting ATPase, ATP-binding domain N"/>
    <property type="match status" value="1"/>
</dbReference>
<dbReference type="SUPFAM" id="SSF81653">
    <property type="entry name" value="Calcium ATPase, transduction domain A"/>
    <property type="match status" value="1"/>
</dbReference>
<dbReference type="InterPro" id="IPR023214">
    <property type="entry name" value="HAD_sf"/>
</dbReference>
<dbReference type="OMA" id="NIAYLIC"/>
<keyword evidence="11" id="KW-1185">Reference proteome</keyword>
<dbReference type="PRINTS" id="PR00119">
    <property type="entry name" value="CATATPASE"/>
</dbReference>
<dbReference type="GO" id="GO:0000287">
    <property type="term" value="F:magnesium ion binding"/>
    <property type="evidence" value="ECO:0007669"/>
    <property type="project" value="UniProtKB-UniRule"/>
</dbReference>
<evidence type="ECO:0000256" key="5">
    <source>
        <dbReference type="PIRSR" id="PIRSR606539-2"/>
    </source>
</evidence>
<dbReference type="Gene3D" id="2.70.150.10">
    <property type="entry name" value="Calcium-transporting ATPase, cytoplasmic transduction domain A"/>
    <property type="match status" value="1"/>
</dbReference>
<dbReference type="InterPro" id="IPR018303">
    <property type="entry name" value="ATPase_P-typ_P_site"/>
</dbReference>
<keyword evidence="2 7" id="KW-1133">Transmembrane helix</keyword>
<comment type="catalytic activity">
    <reaction evidence="7">
        <text>ATP + H2O + phospholipidSide 1 = ADP + phosphate + phospholipidSide 2.</text>
        <dbReference type="EC" id="7.6.2.1"/>
    </reaction>
</comment>
<dbReference type="InterPro" id="IPR008250">
    <property type="entry name" value="ATPase_P-typ_transduc_dom_A_sf"/>
</dbReference>
<dbReference type="Gene3D" id="3.40.50.1000">
    <property type="entry name" value="HAD superfamily/HAD-like"/>
    <property type="match status" value="1"/>
</dbReference>
<dbReference type="GO" id="GO:0005886">
    <property type="term" value="C:plasma membrane"/>
    <property type="evidence" value="ECO:0007669"/>
    <property type="project" value="TreeGrafter"/>
</dbReference>
<evidence type="ECO:0000256" key="8">
    <source>
        <dbReference type="SAM" id="MobiDB-lite"/>
    </source>
</evidence>
<dbReference type="Pfam" id="PF13246">
    <property type="entry name" value="Cation_ATPase"/>
    <property type="match status" value="1"/>
</dbReference>
<dbReference type="InterPro" id="IPR036412">
    <property type="entry name" value="HAD-like_sf"/>
</dbReference>
<dbReference type="GO" id="GO:0140326">
    <property type="term" value="F:ATPase-coupled intramembrane lipid transporter activity"/>
    <property type="evidence" value="ECO:0007669"/>
    <property type="project" value="UniProtKB-EC"/>
</dbReference>